<evidence type="ECO:0000259" key="1">
    <source>
        <dbReference type="Pfam" id="PF07944"/>
    </source>
</evidence>
<accession>A0A7S7NWY5</accession>
<evidence type="ECO:0000313" key="4">
    <source>
        <dbReference type="Proteomes" id="UP000593892"/>
    </source>
</evidence>
<dbReference type="Proteomes" id="UP000593892">
    <property type="component" value="Chromosome"/>
</dbReference>
<dbReference type="Pfam" id="PF20736">
    <property type="entry name" value="Glyco_hydro127M"/>
    <property type="match status" value="1"/>
</dbReference>
<dbReference type="GO" id="GO:0005975">
    <property type="term" value="P:carbohydrate metabolic process"/>
    <property type="evidence" value="ECO:0007669"/>
    <property type="project" value="InterPro"/>
</dbReference>
<organism evidence="3 4">
    <name type="scientific">Paludibaculum fermentans</name>
    <dbReference type="NCBI Taxonomy" id="1473598"/>
    <lineage>
        <taxon>Bacteria</taxon>
        <taxon>Pseudomonadati</taxon>
        <taxon>Acidobacteriota</taxon>
        <taxon>Terriglobia</taxon>
        <taxon>Bryobacterales</taxon>
        <taxon>Bryobacteraceae</taxon>
        <taxon>Paludibaculum</taxon>
    </lineage>
</organism>
<dbReference type="PANTHER" id="PTHR31151:SF0">
    <property type="entry name" value="PROLINE-TRNA LIGASE (DUF1680)"/>
    <property type="match status" value="1"/>
</dbReference>
<proteinExistence type="predicted"/>
<dbReference type="InterPro" id="IPR012878">
    <property type="entry name" value="Beta-AFase-like_GH127_cat"/>
</dbReference>
<feature type="domain" description="Non-reducing end beta-L-arabinofuranosidase-like GH127 middle" evidence="2">
    <location>
        <begin position="401"/>
        <end position="476"/>
    </location>
</feature>
<keyword evidence="4" id="KW-1185">Reference proteome</keyword>
<feature type="domain" description="Non-reducing end beta-L-arabinofuranosidase-like GH127 catalytic" evidence="1">
    <location>
        <begin position="72"/>
        <end position="372"/>
    </location>
</feature>
<dbReference type="RefSeq" id="WP_194452979.1">
    <property type="nucleotide sequence ID" value="NZ_CP063849.1"/>
</dbReference>
<gene>
    <name evidence="3" type="ORF">IRI77_15660</name>
</gene>
<sequence>MTRRKLLQTATALAPSLPRLLGKPAAQPSSSSNCFSQRYRLTLDRVRGEGAPAYSRKMVLADAIPEGGRRFTEFSGDVSGRYIGALATASADRHEEFPELRPLVEELIRLQKPEGYFGNSFPAAGVSKQDMALLWGNGRLLIGLLEYARQSKDPQALAAARKLGDFVVRIAPELNSDKTRTQFESGAFAMGYICWTQIAEGMAELHRVTKAPQYRSVAQEMALRTERRPSEHSHGFLTSLRGVVDLYDVSGERALLDRAEREWKGVIDSGNLLVPGSIPEAWKPKARRTEGCAEADWLRLSLHLWGLTGKTQYLEQAERTLFNEFSMNQFDTGDFGHRLITRTGSPLGGMEEGGGTARAWWCCTLHGLRAFPDVRAHVFRIRGDSLCYDLPVEGEGEAAGCRFVSESKLETAASVGITVEAASGKTVLLLVRQPSWAQAVKLFVNGTPETTEARDGYHRVSRIWKAGDRVEIRYDMRPRAERAGRDAQYTLWHGPWLLGIDETRNPYFFDEPMESNRLTVPLQKNGSVELQRDAFLPVGPFSVTQARFQVPYLPGGYAMSPATAVVSPVAEQTGFRSTAWEYVFHLQGKNA</sequence>
<evidence type="ECO:0000313" key="3">
    <source>
        <dbReference type="EMBL" id="QOY91325.1"/>
    </source>
</evidence>
<dbReference type="InterPro" id="IPR049046">
    <property type="entry name" value="Beta-AFase-like_GH127_middle"/>
</dbReference>
<dbReference type="SUPFAM" id="SSF48208">
    <property type="entry name" value="Six-hairpin glycosidases"/>
    <property type="match status" value="1"/>
</dbReference>
<reference evidence="3 4" key="1">
    <citation type="submission" date="2020-10" db="EMBL/GenBank/DDBJ databases">
        <title>Complete genome sequence of Paludibaculum fermentans P105T, a facultatively anaerobic acidobacterium capable of dissimilatory Fe(III) reduction.</title>
        <authorList>
            <person name="Dedysh S.N."/>
            <person name="Beletsky A.V."/>
            <person name="Kulichevskaya I.S."/>
            <person name="Mardanov A.V."/>
            <person name="Ravin N.V."/>
        </authorList>
    </citation>
    <scope>NUCLEOTIDE SEQUENCE [LARGE SCALE GENOMIC DNA]</scope>
    <source>
        <strain evidence="3 4">P105</strain>
    </source>
</reference>
<dbReference type="KEGG" id="pfer:IRI77_15660"/>
<dbReference type="EMBL" id="CP063849">
    <property type="protein sequence ID" value="QOY91325.1"/>
    <property type="molecule type" value="Genomic_DNA"/>
</dbReference>
<keyword evidence="3" id="KW-0378">Hydrolase</keyword>
<dbReference type="AlphaFoldDB" id="A0A7S7NWY5"/>
<dbReference type="PANTHER" id="PTHR31151">
    <property type="entry name" value="PROLINE-TRNA LIGASE (DUF1680)"/>
    <property type="match status" value="1"/>
</dbReference>
<name>A0A7S7NWY5_PALFE</name>
<evidence type="ECO:0000259" key="2">
    <source>
        <dbReference type="Pfam" id="PF20736"/>
    </source>
</evidence>
<dbReference type="GO" id="GO:0016787">
    <property type="term" value="F:hydrolase activity"/>
    <property type="evidence" value="ECO:0007669"/>
    <property type="project" value="UniProtKB-KW"/>
</dbReference>
<protein>
    <submittedName>
        <fullName evidence="3">Glycoside hydrolase family 127 protein</fullName>
    </submittedName>
</protein>
<dbReference type="InterPro" id="IPR008928">
    <property type="entry name" value="6-hairpin_glycosidase_sf"/>
</dbReference>
<dbReference type="Pfam" id="PF07944">
    <property type="entry name" value="Beta-AFase-like_GH127_cat"/>
    <property type="match status" value="1"/>
</dbReference>